<feature type="transmembrane region" description="Helical" evidence="1">
    <location>
        <begin position="101"/>
        <end position="121"/>
    </location>
</feature>
<proteinExistence type="predicted"/>
<keyword evidence="1" id="KW-0472">Membrane</keyword>
<feature type="transmembrane region" description="Helical" evidence="1">
    <location>
        <begin position="141"/>
        <end position="159"/>
    </location>
</feature>
<feature type="transmembrane region" description="Helical" evidence="1">
    <location>
        <begin position="21"/>
        <end position="44"/>
    </location>
</feature>
<reference evidence="2 3" key="1">
    <citation type="journal article" date="2012" name="Science">
        <title>The Paleozoic origin of enzymatic lignin decomposition reconstructed from 31 fungal genomes.</title>
        <authorList>
            <person name="Floudas D."/>
            <person name="Binder M."/>
            <person name="Riley R."/>
            <person name="Barry K."/>
            <person name="Blanchette R.A."/>
            <person name="Henrissat B."/>
            <person name="Martinez A.T."/>
            <person name="Otillar R."/>
            <person name="Spatafora J.W."/>
            <person name="Yadav J.S."/>
            <person name="Aerts A."/>
            <person name="Benoit I."/>
            <person name="Boyd A."/>
            <person name="Carlson A."/>
            <person name="Copeland A."/>
            <person name="Coutinho P.M."/>
            <person name="de Vries R.P."/>
            <person name="Ferreira P."/>
            <person name="Findley K."/>
            <person name="Foster B."/>
            <person name="Gaskell J."/>
            <person name="Glotzer D."/>
            <person name="Gorecki P."/>
            <person name="Heitman J."/>
            <person name="Hesse C."/>
            <person name="Hori C."/>
            <person name="Igarashi K."/>
            <person name="Jurgens J.A."/>
            <person name="Kallen N."/>
            <person name="Kersten P."/>
            <person name="Kohler A."/>
            <person name="Kuees U."/>
            <person name="Kumar T.K.A."/>
            <person name="Kuo A."/>
            <person name="LaButti K."/>
            <person name="Larrondo L.F."/>
            <person name="Lindquist E."/>
            <person name="Ling A."/>
            <person name="Lombard V."/>
            <person name="Lucas S."/>
            <person name="Lundell T."/>
            <person name="Martin R."/>
            <person name="McLaughlin D.J."/>
            <person name="Morgenstern I."/>
            <person name="Morin E."/>
            <person name="Murat C."/>
            <person name="Nagy L.G."/>
            <person name="Nolan M."/>
            <person name="Ohm R.A."/>
            <person name="Patyshakuliyeva A."/>
            <person name="Rokas A."/>
            <person name="Ruiz-Duenas F.J."/>
            <person name="Sabat G."/>
            <person name="Salamov A."/>
            <person name="Samejima M."/>
            <person name="Schmutz J."/>
            <person name="Slot J.C."/>
            <person name="St John F."/>
            <person name="Stenlid J."/>
            <person name="Sun H."/>
            <person name="Sun S."/>
            <person name="Syed K."/>
            <person name="Tsang A."/>
            <person name="Wiebenga A."/>
            <person name="Young D."/>
            <person name="Pisabarro A."/>
            <person name="Eastwood D.C."/>
            <person name="Martin F."/>
            <person name="Cullen D."/>
            <person name="Grigoriev I.V."/>
            <person name="Hibbett D.S."/>
        </authorList>
    </citation>
    <scope>NUCLEOTIDE SEQUENCE</scope>
    <source>
        <strain evidence="3">FP-58527</strain>
    </source>
</reference>
<dbReference type="InParanoid" id="S8FZ04"/>
<gene>
    <name evidence="2" type="ORF">FOMPIDRAFT_1158947</name>
</gene>
<dbReference type="AlphaFoldDB" id="S8FZ04"/>
<name>S8FZ04_FOMSC</name>
<dbReference type="Proteomes" id="UP000015241">
    <property type="component" value="Unassembled WGS sequence"/>
</dbReference>
<protein>
    <submittedName>
        <fullName evidence="2">Uncharacterized protein</fullName>
    </submittedName>
</protein>
<organism evidence="2 3">
    <name type="scientific">Fomitopsis schrenkii</name>
    <name type="common">Brown rot fungus</name>
    <dbReference type="NCBI Taxonomy" id="2126942"/>
    <lineage>
        <taxon>Eukaryota</taxon>
        <taxon>Fungi</taxon>
        <taxon>Dikarya</taxon>
        <taxon>Basidiomycota</taxon>
        <taxon>Agaricomycotina</taxon>
        <taxon>Agaricomycetes</taxon>
        <taxon>Polyporales</taxon>
        <taxon>Fomitopsis</taxon>
    </lineage>
</organism>
<dbReference type="eggNOG" id="ENOG502SADB">
    <property type="taxonomic scope" value="Eukaryota"/>
</dbReference>
<keyword evidence="1" id="KW-0812">Transmembrane</keyword>
<sequence length="296" mass="32159">MWIGLYASALIAKPFAPGIPLSVLALSSSAAGALFFLLTVFAGLESFNLDNAIVARSGCFPYTNDYPYSHSLVGMGFAGAMVGLVNKFLRPRTRMSATDFAVIIAVGLSHFLMELRAPAWYNVKITPHHDVAAGAGWFDSPVVTFIAENALFLAGLWFYTRFAPKVSQTGWHTHKGRLTGMAALFVLLRPAISGPGPVAPGDEARDCFLPLTGPIIEIRGTFLSYAALNAWLDRVQQTVAEVRKKGTVHVFKLGPPTFEPFRSLTGGAPLIMCDQDLNMLNIIVGDNGRLWLVDWK</sequence>
<keyword evidence="3" id="KW-1185">Reference proteome</keyword>
<feature type="transmembrane region" description="Helical" evidence="1">
    <location>
        <begin position="71"/>
        <end position="89"/>
    </location>
</feature>
<dbReference type="OrthoDB" id="10259742at2759"/>
<dbReference type="EMBL" id="KE504130">
    <property type="protein sequence ID" value="EPT03445.1"/>
    <property type="molecule type" value="Genomic_DNA"/>
</dbReference>
<evidence type="ECO:0000313" key="2">
    <source>
        <dbReference type="EMBL" id="EPT03445.1"/>
    </source>
</evidence>
<evidence type="ECO:0000313" key="3">
    <source>
        <dbReference type="Proteomes" id="UP000015241"/>
    </source>
</evidence>
<keyword evidence="1" id="KW-1133">Transmembrane helix</keyword>
<accession>S8FZ04</accession>
<evidence type="ECO:0000256" key="1">
    <source>
        <dbReference type="SAM" id="Phobius"/>
    </source>
</evidence>
<dbReference type="HOGENOM" id="CLU_940213_0_0_1"/>